<keyword evidence="3" id="KW-1003">Cell membrane</keyword>
<evidence type="ECO:0000313" key="11">
    <source>
        <dbReference type="Proteomes" id="UP001597347"/>
    </source>
</evidence>
<evidence type="ECO:0000256" key="8">
    <source>
        <dbReference type="SAM" id="Phobius"/>
    </source>
</evidence>
<feature type="domain" description="Type II secretion system protein GspF" evidence="9">
    <location>
        <begin position="88"/>
        <end position="209"/>
    </location>
</feature>
<proteinExistence type="inferred from homology"/>
<name>A0ABW4LFH0_9MICO</name>
<evidence type="ECO:0000259" key="9">
    <source>
        <dbReference type="Pfam" id="PF00482"/>
    </source>
</evidence>
<keyword evidence="7 8" id="KW-0472">Membrane</keyword>
<comment type="similarity">
    <text evidence="2">Belongs to the GSP F family.</text>
</comment>
<keyword evidence="5 8" id="KW-0812">Transmembrane</keyword>
<gene>
    <name evidence="10" type="ORF">ACFSBI_06425</name>
</gene>
<comment type="caution">
    <text evidence="10">The sequence shown here is derived from an EMBL/GenBank/DDBJ whole genome shotgun (WGS) entry which is preliminary data.</text>
</comment>
<reference evidence="11" key="1">
    <citation type="journal article" date="2019" name="Int. J. Syst. Evol. Microbiol.">
        <title>The Global Catalogue of Microorganisms (GCM) 10K type strain sequencing project: providing services to taxonomists for standard genome sequencing and annotation.</title>
        <authorList>
            <consortium name="The Broad Institute Genomics Platform"/>
            <consortium name="The Broad Institute Genome Sequencing Center for Infectious Disease"/>
            <person name="Wu L."/>
            <person name="Ma J."/>
        </authorList>
    </citation>
    <scope>NUCLEOTIDE SEQUENCE [LARGE SCALE GENOMIC DNA]</scope>
    <source>
        <strain evidence="11">CGMCC 1.12471</strain>
    </source>
</reference>
<dbReference type="Proteomes" id="UP001597347">
    <property type="component" value="Unassembled WGS sequence"/>
</dbReference>
<feature type="transmembrane region" description="Helical" evidence="8">
    <location>
        <begin position="236"/>
        <end position="256"/>
    </location>
</feature>
<evidence type="ECO:0000256" key="4">
    <source>
        <dbReference type="ARBA" id="ARBA00022519"/>
    </source>
</evidence>
<dbReference type="InterPro" id="IPR018076">
    <property type="entry name" value="T2SS_GspF_dom"/>
</dbReference>
<organism evidence="10 11">
    <name type="scientific">Amnibacterium endophyticum</name>
    <dbReference type="NCBI Taxonomy" id="2109337"/>
    <lineage>
        <taxon>Bacteria</taxon>
        <taxon>Bacillati</taxon>
        <taxon>Actinomycetota</taxon>
        <taxon>Actinomycetes</taxon>
        <taxon>Micrococcales</taxon>
        <taxon>Microbacteriaceae</taxon>
        <taxon>Amnibacterium</taxon>
    </lineage>
</organism>
<keyword evidence="11" id="KW-1185">Reference proteome</keyword>
<protein>
    <submittedName>
        <fullName evidence="10">Type II secretion system F family protein</fullName>
    </submittedName>
</protein>
<dbReference type="Gene3D" id="1.20.81.30">
    <property type="entry name" value="Type II secretion system (T2SS), domain F"/>
    <property type="match status" value="2"/>
</dbReference>
<dbReference type="EMBL" id="JBHUEA010000007">
    <property type="protein sequence ID" value="MFD1721182.1"/>
    <property type="molecule type" value="Genomic_DNA"/>
</dbReference>
<feature type="transmembrane region" description="Helical" evidence="8">
    <location>
        <begin position="187"/>
        <end position="211"/>
    </location>
</feature>
<evidence type="ECO:0000256" key="2">
    <source>
        <dbReference type="ARBA" id="ARBA00005745"/>
    </source>
</evidence>
<dbReference type="PANTHER" id="PTHR30012">
    <property type="entry name" value="GENERAL SECRETION PATHWAY PROTEIN"/>
    <property type="match status" value="1"/>
</dbReference>
<evidence type="ECO:0000256" key="3">
    <source>
        <dbReference type="ARBA" id="ARBA00022475"/>
    </source>
</evidence>
<dbReference type="PANTHER" id="PTHR30012:SF7">
    <property type="entry name" value="PROTEIN TRANSPORT PROTEIN HOFC HOMOLOG"/>
    <property type="match status" value="1"/>
</dbReference>
<dbReference type="PRINTS" id="PR00812">
    <property type="entry name" value="BCTERIALGSPF"/>
</dbReference>
<feature type="domain" description="Type II secretion system protein GspF" evidence="9">
    <location>
        <begin position="289"/>
        <end position="411"/>
    </location>
</feature>
<feature type="transmembrane region" description="Helical" evidence="8">
    <location>
        <begin position="394"/>
        <end position="419"/>
    </location>
</feature>
<evidence type="ECO:0000256" key="7">
    <source>
        <dbReference type="ARBA" id="ARBA00023136"/>
    </source>
</evidence>
<dbReference type="Pfam" id="PF00482">
    <property type="entry name" value="T2SSF"/>
    <property type="match status" value="2"/>
</dbReference>
<keyword evidence="6 8" id="KW-1133">Transmembrane helix</keyword>
<evidence type="ECO:0000256" key="1">
    <source>
        <dbReference type="ARBA" id="ARBA00004429"/>
    </source>
</evidence>
<sequence>MATTAAAAPAKTSTGQKTFDYRARSRAGKLVKGNIEVASESAAVAKLTAMGLAPITLVERQPGTGLNREINLGFLGPGFKINDLAVMTRQLATMTASGLALLRAVTVVADQTENTKLKAMLQDVGREIETGTSFSEALAKHRDIPLIMVSMLRAGEAGGFLDIALAAVATTFEKEAKLRATVKSAMTYPVVVLMIALLAVVGMLLFIVPIFKDMFEGMGSQLPAPTQLLVNLSNNMVWILPLGVVGAIAAAAFYRAQKNQDWFRRLTHPLLLRVPIFGPLMTKVAVSRFARNLSNMTSAGVPLLKALQIVGAASGNWVIEQTANRVAESVRVGGSMAGPLAEEKHFPSMVVQMIAVGEESGSVDTMLGRVADFYDEEIDATAAALTSLIEPIMIVILGGVVGGMVVALYMPIFSIASAVH</sequence>
<comment type="subcellular location">
    <subcellularLocation>
        <location evidence="1">Cell inner membrane</location>
        <topology evidence="1">Multi-pass membrane protein</topology>
    </subcellularLocation>
</comment>
<dbReference type="InterPro" id="IPR042094">
    <property type="entry name" value="T2SS_GspF_sf"/>
</dbReference>
<keyword evidence="4" id="KW-0997">Cell inner membrane</keyword>
<evidence type="ECO:0000256" key="5">
    <source>
        <dbReference type="ARBA" id="ARBA00022692"/>
    </source>
</evidence>
<evidence type="ECO:0000313" key="10">
    <source>
        <dbReference type="EMBL" id="MFD1721182.1"/>
    </source>
</evidence>
<accession>A0ABW4LFH0</accession>
<dbReference type="InterPro" id="IPR003004">
    <property type="entry name" value="GspF/PilC"/>
</dbReference>
<evidence type="ECO:0000256" key="6">
    <source>
        <dbReference type="ARBA" id="ARBA00022989"/>
    </source>
</evidence>
<dbReference type="RefSeq" id="WP_377933176.1">
    <property type="nucleotide sequence ID" value="NZ_JBHUEA010000007.1"/>
</dbReference>